<evidence type="ECO:0000313" key="4">
    <source>
        <dbReference type="Proteomes" id="UP000316714"/>
    </source>
</evidence>
<comment type="caution">
    <text evidence="3">The sequence shown here is derived from an EMBL/GenBank/DDBJ whole genome shotgun (WGS) entry which is preliminary data.</text>
</comment>
<dbReference type="Pfam" id="PF07755">
    <property type="entry name" value="DUF1611"/>
    <property type="match status" value="1"/>
</dbReference>
<name>A0A5C5VH45_9BACT</name>
<feature type="domain" description="D-glutamate N-acetyltransferase-like N-terminal" evidence="2">
    <location>
        <begin position="42"/>
        <end position="132"/>
    </location>
</feature>
<dbReference type="Proteomes" id="UP000316714">
    <property type="component" value="Unassembled WGS sequence"/>
</dbReference>
<feature type="domain" description="D-glutamate N-acetyltransferase-like C-terminal" evidence="1">
    <location>
        <begin position="145"/>
        <end position="336"/>
    </location>
</feature>
<evidence type="ECO:0000313" key="3">
    <source>
        <dbReference type="EMBL" id="TWT37431.1"/>
    </source>
</evidence>
<dbReference type="SUPFAM" id="SSF52540">
    <property type="entry name" value="P-loop containing nucleoside triphosphate hydrolases"/>
    <property type="match status" value="1"/>
</dbReference>
<dbReference type="InterPro" id="IPR035402">
    <property type="entry name" value="DgcN-like_N"/>
</dbReference>
<dbReference type="PANTHER" id="PTHR40690:SF1">
    <property type="entry name" value="DUF1611 DOMAIN-CONTAINING PROTEIN"/>
    <property type="match status" value="1"/>
</dbReference>
<dbReference type="Gene3D" id="3.40.50.720">
    <property type="entry name" value="NAD(P)-binding Rossmann-like Domain"/>
    <property type="match status" value="1"/>
</dbReference>
<dbReference type="PIRSF" id="PIRSF026760">
    <property type="entry name" value="UCP026760"/>
    <property type="match status" value="1"/>
</dbReference>
<reference evidence="3 4" key="1">
    <citation type="submission" date="2019-02" db="EMBL/GenBank/DDBJ databases">
        <title>Deep-cultivation of Planctomycetes and their phenomic and genomic characterization uncovers novel biology.</title>
        <authorList>
            <person name="Wiegand S."/>
            <person name="Jogler M."/>
            <person name="Boedeker C."/>
            <person name="Pinto D."/>
            <person name="Vollmers J."/>
            <person name="Rivas-Marin E."/>
            <person name="Kohn T."/>
            <person name="Peeters S.H."/>
            <person name="Heuer A."/>
            <person name="Rast P."/>
            <person name="Oberbeckmann S."/>
            <person name="Bunk B."/>
            <person name="Jeske O."/>
            <person name="Meyerdierks A."/>
            <person name="Storesund J.E."/>
            <person name="Kallscheuer N."/>
            <person name="Luecker S."/>
            <person name="Lage O.M."/>
            <person name="Pohl T."/>
            <person name="Merkel B.J."/>
            <person name="Hornburger P."/>
            <person name="Mueller R.-W."/>
            <person name="Bruemmer F."/>
            <person name="Labrenz M."/>
            <person name="Spormann A.M."/>
            <person name="Op Den Camp H."/>
            <person name="Overmann J."/>
            <person name="Amann R."/>
            <person name="Jetten M.S.M."/>
            <person name="Mascher T."/>
            <person name="Medema M.H."/>
            <person name="Devos D.P."/>
            <person name="Kaster A.-K."/>
            <person name="Ovreas L."/>
            <person name="Rohde M."/>
            <person name="Galperin M.Y."/>
            <person name="Jogler C."/>
        </authorList>
    </citation>
    <scope>NUCLEOTIDE SEQUENCE [LARGE SCALE GENOMIC DNA]</scope>
    <source>
        <strain evidence="3 4">KOR34</strain>
    </source>
</reference>
<dbReference type="InterPro" id="IPR027417">
    <property type="entry name" value="P-loop_NTPase"/>
</dbReference>
<evidence type="ECO:0008006" key="5">
    <source>
        <dbReference type="Google" id="ProtNLM"/>
    </source>
</evidence>
<proteinExistence type="predicted"/>
<dbReference type="OrthoDB" id="9778498at2"/>
<dbReference type="EMBL" id="SIHJ01000001">
    <property type="protein sequence ID" value="TWT37431.1"/>
    <property type="molecule type" value="Genomic_DNA"/>
</dbReference>
<sequence length="354" mass="37347">MAPPNEQIVLLTDGAASLLAAKTATSILRYRGENVVGVLDRSRAGQTTNQAFGVGGDTPIIASLSDAPDATTLTIGIAPPGGRVPDEWRPILIEAAQRGMKLVSGLHDFLCDDEEIAAAAKASGAVIHDVRRNRERDLAKAVGVRDDCLRILTVGQDCSIGKMLTALELTKGLKDRGVDAKFIATGQTGIMIEGDGCPVDCVVSDFVNGAVEKQILANQHHEVLVVEGQATISHPAYSCVSAGLLHGSTPHGMVMVYEVGRENVHGVDHVPLQPLPKLIAAYETLAALRMPSKVIAIAMNSRNVSEEEAAVERERVRAELGLPVADPLRHGVGELVDAIEALRAEVIAPAEAAQ</sequence>
<gene>
    <name evidence="3" type="ORF">KOR34_23810</name>
</gene>
<dbReference type="PANTHER" id="PTHR40690">
    <property type="entry name" value="GLL3100 PROTEIN"/>
    <property type="match status" value="1"/>
</dbReference>
<evidence type="ECO:0000259" key="1">
    <source>
        <dbReference type="Pfam" id="PF07755"/>
    </source>
</evidence>
<evidence type="ECO:0000259" key="2">
    <source>
        <dbReference type="Pfam" id="PF17396"/>
    </source>
</evidence>
<protein>
    <recommendedName>
        <fullName evidence="5">DUF1611 domain-containing protein</fullName>
    </recommendedName>
</protein>
<accession>A0A5C5VH45</accession>
<dbReference type="Gene3D" id="3.40.50.300">
    <property type="entry name" value="P-loop containing nucleotide triphosphate hydrolases"/>
    <property type="match status" value="1"/>
</dbReference>
<dbReference type="AlphaFoldDB" id="A0A5C5VH45"/>
<keyword evidence="4" id="KW-1185">Reference proteome</keyword>
<organism evidence="3 4">
    <name type="scientific">Posidoniimonas corsicana</name>
    <dbReference type="NCBI Taxonomy" id="1938618"/>
    <lineage>
        <taxon>Bacteria</taxon>
        <taxon>Pseudomonadati</taxon>
        <taxon>Planctomycetota</taxon>
        <taxon>Planctomycetia</taxon>
        <taxon>Pirellulales</taxon>
        <taxon>Lacipirellulaceae</taxon>
        <taxon>Posidoniimonas</taxon>
    </lineage>
</organism>
<dbReference type="Pfam" id="PF17396">
    <property type="entry name" value="DUF1611_N"/>
    <property type="match status" value="1"/>
</dbReference>
<dbReference type="InterPro" id="IPR011669">
    <property type="entry name" value="DgcN-like"/>
</dbReference>
<dbReference type="RefSeq" id="WP_146564768.1">
    <property type="nucleotide sequence ID" value="NZ_SIHJ01000001.1"/>
</dbReference>
<dbReference type="InterPro" id="IPR035086">
    <property type="entry name" value="DgcN-like_C"/>
</dbReference>